<name>A0A0B2UWH4_TOXCA</name>
<accession>A0A0B2UWH4</accession>
<dbReference type="AlphaFoldDB" id="A0A0B2UWH4"/>
<evidence type="ECO:0000313" key="1">
    <source>
        <dbReference type="EMBL" id="KHN73718.1"/>
    </source>
</evidence>
<dbReference type="EMBL" id="JPKZ01003063">
    <property type="protein sequence ID" value="KHN73718.1"/>
    <property type="molecule type" value="Genomic_DNA"/>
</dbReference>
<dbReference type="Proteomes" id="UP000031036">
    <property type="component" value="Unassembled WGS sequence"/>
</dbReference>
<keyword evidence="2" id="KW-1185">Reference proteome</keyword>
<organism evidence="1 2">
    <name type="scientific">Toxocara canis</name>
    <name type="common">Canine roundworm</name>
    <dbReference type="NCBI Taxonomy" id="6265"/>
    <lineage>
        <taxon>Eukaryota</taxon>
        <taxon>Metazoa</taxon>
        <taxon>Ecdysozoa</taxon>
        <taxon>Nematoda</taxon>
        <taxon>Chromadorea</taxon>
        <taxon>Rhabditida</taxon>
        <taxon>Spirurina</taxon>
        <taxon>Ascaridomorpha</taxon>
        <taxon>Ascaridoidea</taxon>
        <taxon>Toxocaridae</taxon>
        <taxon>Toxocara</taxon>
    </lineage>
</organism>
<sequence length="120" mass="12836">RRPAAVKKTKLDKLYHNARYGGRASRPPCAYRFCASAVRRGTPVSNSGSSSSSELCLSEARTLSKLSKSVGQMLLKLLPCNCSSMGNSQSLAVHNSDGLNVAQGSAIDIDDKCRMEVEDA</sequence>
<comment type="caution">
    <text evidence="1">The sequence shown here is derived from an EMBL/GenBank/DDBJ whole genome shotgun (WGS) entry which is preliminary data.</text>
</comment>
<feature type="non-terminal residue" evidence="1">
    <location>
        <position position="1"/>
    </location>
</feature>
<reference evidence="1 2" key="1">
    <citation type="submission" date="2014-11" db="EMBL/GenBank/DDBJ databases">
        <title>Genetic blueprint of the zoonotic pathogen Toxocara canis.</title>
        <authorList>
            <person name="Zhu X.-Q."/>
            <person name="Korhonen P.K."/>
            <person name="Cai H."/>
            <person name="Young N.D."/>
            <person name="Nejsum P."/>
            <person name="von Samson-Himmelstjerna G."/>
            <person name="Boag P.R."/>
            <person name="Tan P."/>
            <person name="Li Q."/>
            <person name="Min J."/>
            <person name="Yang Y."/>
            <person name="Wang X."/>
            <person name="Fang X."/>
            <person name="Hall R.S."/>
            <person name="Hofmann A."/>
            <person name="Sternberg P.W."/>
            <person name="Jex A.R."/>
            <person name="Gasser R.B."/>
        </authorList>
    </citation>
    <scope>NUCLEOTIDE SEQUENCE [LARGE SCALE GENOMIC DNA]</scope>
    <source>
        <strain evidence="1">PN_DK_2014</strain>
    </source>
</reference>
<evidence type="ECO:0000313" key="2">
    <source>
        <dbReference type="Proteomes" id="UP000031036"/>
    </source>
</evidence>
<proteinExistence type="predicted"/>
<gene>
    <name evidence="1" type="ORF">Tcan_17705</name>
</gene>
<protein>
    <submittedName>
        <fullName evidence="1">Uncharacterized protein</fullName>
    </submittedName>
</protein>